<evidence type="ECO:0000256" key="7">
    <source>
        <dbReference type="SAM" id="Phobius"/>
    </source>
</evidence>
<dbReference type="PROSITE" id="PS00211">
    <property type="entry name" value="ABC_TRANSPORTER_1"/>
    <property type="match status" value="1"/>
</dbReference>
<evidence type="ECO:0000259" key="8">
    <source>
        <dbReference type="PROSITE" id="PS50893"/>
    </source>
</evidence>
<accession>A0A1H5WEB5</accession>
<keyword evidence="11" id="KW-1185">Reference proteome</keyword>
<gene>
    <name evidence="10" type="ORF">SAMN05444920_1011153</name>
</gene>
<evidence type="ECO:0000256" key="2">
    <source>
        <dbReference type="ARBA" id="ARBA00022692"/>
    </source>
</evidence>
<dbReference type="Pfam" id="PF00005">
    <property type="entry name" value="ABC_tran"/>
    <property type="match status" value="1"/>
</dbReference>
<dbReference type="PROSITE" id="PS50893">
    <property type="entry name" value="ABC_TRANSPORTER_2"/>
    <property type="match status" value="1"/>
</dbReference>
<dbReference type="EMBL" id="FNVT01000001">
    <property type="protein sequence ID" value="SEF97596.1"/>
    <property type="molecule type" value="Genomic_DNA"/>
</dbReference>
<keyword evidence="4 10" id="KW-0067">ATP-binding</keyword>
<dbReference type="AlphaFoldDB" id="A0A1H5WEB5"/>
<dbReference type="GO" id="GO:0034040">
    <property type="term" value="F:ATPase-coupled lipid transmembrane transporter activity"/>
    <property type="evidence" value="ECO:0007669"/>
    <property type="project" value="TreeGrafter"/>
</dbReference>
<evidence type="ECO:0000256" key="1">
    <source>
        <dbReference type="ARBA" id="ARBA00004651"/>
    </source>
</evidence>
<dbReference type="GO" id="GO:0140359">
    <property type="term" value="F:ABC-type transporter activity"/>
    <property type="evidence" value="ECO:0007669"/>
    <property type="project" value="InterPro"/>
</dbReference>
<evidence type="ECO:0000256" key="4">
    <source>
        <dbReference type="ARBA" id="ARBA00022840"/>
    </source>
</evidence>
<evidence type="ECO:0000259" key="9">
    <source>
        <dbReference type="PROSITE" id="PS50929"/>
    </source>
</evidence>
<feature type="transmembrane region" description="Helical" evidence="7">
    <location>
        <begin position="160"/>
        <end position="181"/>
    </location>
</feature>
<protein>
    <submittedName>
        <fullName evidence="10">ATP-binding cassette, subfamily B</fullName>
    </submittedName>
</protein>
<keyword evidence="2 7" id="KW-0812">Transmembrane</keyword>
<dbReference type="Proteomes" id="UP000236732">
    <property type="component" value="Unassembled WGS sequence"/>
</dbReference>
<dbReference type="GO" id="GO:0005524">
    <property type="term" value="F:ATP binding"/>
    <property type="evidence" value="ECO:0007669"/>
    <property type="project" value="UniProtKB-KW"/>
</dbReference>
<dbReference type="PANTHER" id="PTHR24221">
    <property type="entry name" value="ATP-BINDING CASSETTE SUB-FAMILY B"/>
    <property type="match status" value="1"/>
</dbReference>
<keyword evidence="6 7" id="KW-0472">Membrane</keyword>
<sequence>MKGGRGLTAHELGTPARVLLYSVRRAPWWTVVSVVSRVAGIAVALAFPAALARAVDAALGGAPGLVWLGSLIGAALLTGALEVWAAAAGGIAVEVSLRRGVIRRVLEAGIPGRRRFSSGDVGSRLVSASEAANLVSIVLSALGAVALSAGGLVALALIDWWLAVAFVVCVPVATVLVRRFVAETTGLMRSYRRLQGDLSARLVEALTGARTIQAGGTLDREVERVLAPLPELGAAGRATWEAQRRTVWKVGLLAPLTEVVVLAVAGVGVSDGRITAGSWVAVAGYVTIALGLLNVVDPLMGLAHVRVGTARLAEVLSLPAGPGGPRALPDGPGAITFRSVTVHARDGAVLGGSVAIDARDEGSVSVCAGGGAVLDGVDLDIPPGLAVAVVGRSGAGKSTLAALAGGLLRPDRGEVLLDGADVAEVCPEELRRAVAYAFERPALLGDTVHDMIAYGSVDVSREEVELAALRVSADGFIRRLPDGYDTALDRVPLSGGEAQRLGLARAVVRERRVLILDDATSSLDTATEAEVTMTLTRLLAGRTRIVVAHRAATAARTDLVVWLEDGRVRATGPHDLLWREPDYRALFGEAVPREPA</sequence>
<organism evidence="10 11">
    <name type="scientific">Nonomuraea solani</name>
    <dbReference type="NCBI Taxonomy" id="1144553"/>
    <lineage>
        <taxon>Bacteria</taxon>
        <taxon>Bacillati</taxon>
        <taxon>Actinomycetota</taxon>
        <taxon>Actinomycetes</taxon>
        <taxon>Streptosporangiales</taxon>
        <taxon>Streptosporangiaceae</taxon>
        <taxon>Nonomuraea</taxon>
    </lineage>
</organism>
<dbReference type="SUPFAM" id="SSF52540">
    <property type="entry name" value="P-loop containing nucleoside triphosphate hydrolases"/>
    <property type="match status" value="1"/>
</dbReference>
<evidence type="ECO:0000256" key="5">
    <source>
        <dbReference type="ARBA" id="ARBA00022989"/>
    </source>
</evidence>
<evidence type="ECO:0000313" key="10">
    <source>
        <dbReference type="EMBL" id="SEF97596.1"/>
    </source>
</evidence>
<feature type="transmembrane region" description="Helical" evidence="7">
    <location>
        <begin position="276"/>
        <end position="296"/>
    </location>
</feature>
<evidence type="ECO:0000313" key="11">
    <source>
        <dbReference type="Proteomes" id="UP000236732"/>
    </source>
</evidence>
<dbReference type="Gene3D" id="1.20.1560.10">
    <property type="entry name" value="ABC transporter type 1, transmembrane domain"/>
    <property type="match status" value="1"/>
</dbReference>
<feature type="domain" description="ABC transmembrane type-1" evidence="9">
    <location>
        <begin position="31"/>
        <end position="294"/>
    </location>
</feature>
<dbReference type="PANTHER" id="PTHR24221:SF654">
    <property type="entry name" value="ATP-BINDING CASSETTE SUB-FAMILY B MEMBER 6"/>
    <property type="match status" value="1"/>
</dbReference>
<feature type="transmembrane region" description="Helical" evidence="7">
    <location>
        <begin position="134"/>
        <end position="154"/>
    </location>
</feature>
<evidence type="ECO:0000256" key="3">
    <source>
        <dbReference type="ARBA" id="ARBA00022741"/>
    </source>
</evidence>
<reference evidence="10 11" key="1">
    <citation type="submission" date="2016-10" db="EMBL/GenBank/DDBJ databases">
        <authorList>
            <person name="de Groot N.N."/>
        </authorList>
    </citation>
    <scope>NUCLEOTIDE SEQUENCE [LARGE SCALE GENOMIC DNA]</scope>
    <source>
        <strain evidence="10 11">CGMCC 4.7037</strain>
    </source>
</reference>
<feature type="transmembrane region" description="Helical" evidence="7">
    <location>
        <begin position="250"/>
        <end position="270"/>
    </location>
</feature>
<feature type="transmembrane region" description="Helical" evidence="7">
    <location>
        <begin position="67"/>
        <end position="93"/>
    </location>
</feature>
<dbReference type="Gene3D" id="3.40.50.300">
    <property type="entry name" value="P-loop containing nucleotide triphosphate hydrolases"/>
    <property type="match status" value="1"/>
</dbReference>
<feature type="domain" description="ABC transporter" evidence="8">
    <location>
        <begin position="358"/>
        <end position="590"/>
    </location>
</feature>
<evidence type="ECO:0000256" key="6">
    <source>
        <dbReference type="ARBA" id="ARBA00023136"/>
    </source>
</evidence>
<dbReference type="InterPro" id="IPR027417">
    <property type="entry name" value="P-loop_NTPase"/>
</dbReference>
<dbReference type="GO" id="GO:0016887">
    <property type="term" value="F:ATP hydrolysis activity"/>
    <property type="evidence" value="ECO:0007669"/>
    <property type="project" value="InterPro"/>
</dbReference>
<comment type="subcellular location">
    <subcellularLocation>
        <location evidence="1">Cell membrane</location>
        <topology evidence="1">Multi-pass membrane protein</topology>
    </subcellularLocation>
</comment>
<dbReference type="GO" id="GO:0005886">
    <property type="term" value="C:plasma membrane"/>
    <property type="evidence" value="ECO:0007669"/>
    <property type="project" value="UniProtKB-SubCell"/>
</dbReference>
<feature type="transmembrane region" description="Helical" evidence="7">
    <location>
        <begin position="26"/>
        <end position="47"/>
    </location>
</feature>
<dbReference type="PROSITE" id="PS50929">
    <property type="entry name" value="ABC_TM1F"/>
    <property type="match status" value="1"/>
</dbReference>
<dbReference type="SUPFAM" id="SSF90123">
    <property type="entry name" value="ABC transporter transmembrane region"/>
    <property type="match status" value="1"/>
</dbReference>
<dbReference type="InterPro" id="IPR003439">
    <property type="entry name" value="ABC_transporter-like_ATP-bd"/>
</dbReference>
<dbReference type="InterPro" id="IPR003593">
    <property type="entry name" value="AAA+_ATPase"/>
</dbReference>
<dbReference type="InterPro" id="IPR036640">
    <property type="entry name" value="ABC1_TM_sf"/>
</dbReference>
<keyword evidence="5 7" id="KW-1133">Transmembrane helix</keyword>
<proteinExistence type="predicted"/>
<dbReference type="Pfam" id="PF00664">
    <property type="entry name" value="ABC_membrane"/>
    <property type="match status" value="1"/>
</dbReference>
<dbReference type="RefSeq" id="WP_235029914.1">
    <property type="nucleotide sequence ID" value="NZ_FNVT01000001.1"/>
</dbReference>
<dbReference type="InterPro" id="IPR039421">
    <property type="entry name" value="Type_1_exporter"/>
</dbReference>
<name>A0A1H5WEB5_9ACTN</name>
<dbReference type="SMART" id="SM00382">
    <property type="entry name" value="AAA"/>
    <property type="match status" value="1"/>
</dbReference>
<keyword evidence="3" id="KW-0547">Nucleotide-binding</keyword>
<dbReference type="InterPro" id="IPR011527">
    <property type="entry name" value="ABC1_TM_dom"/>
</dbReference>
<dbReference type="InterPro" id="IPR017871">
    <property type="entry name" value="ABC_transporter-like_CS"/>
</dbReference>